<accession>A0ACB7TQN9</accession>
<comment type="caution">
    <text evidence="1">The sequence shown here is derived from an EMBL/GenBank/DDBJ whole genome shotgun (WGS) entry which is preliminary data.</text>
</comment>
<protein>
    <submittedName>
        <fullName evidence="1">Uncharacterized protein</fullName>
    </submittedName>
</protein>
<proteinExistence type="predicted"/>
<reference evidence="1" key="1">
    <citation type="submission" date="2020-05" db="EMBL/GenBank/DDBJ databases">
        <title>Large-scale comparative analyses of tick genomes elucidate their genetic diversity and vector capacities.</title>
        <authorList>
            <person name="Jia N."/>
            <person name="Wang J."/>
            <person name="Shi W."/>
            <person name="Du L."/>
            <person name="Sun Y."/>
            <person name="Zhan W."/>
            <person name="Jiang J."/>
            <person name="Wang Q."/>
            <person name="Zhang B."/>
            <person name="Ji P."/>
            <person name="Sakyi L.B."/>
            <person name="Cui X."/>
            <person name="Yuan T."/>
            <person name="Jiang B."/>
            <person name="Yang W."/>
            <person name="Lam T.T.-Y."/>
            <person name="Chang Q."/>
            <person name="Ding S."/>
            <person name="Wang X."/>
            <person name="Zhu J."/>
            <person name="Ruan X."/>
            <person name="Zhao L."/>
            <person name="Wei J."/>
            <person name="Que T."/>
            <person name="Du C."/>
            <person name="Cheng J."/>
            <person name="Dai P."/>
            <person name="Han X."/>
            <person name="Huang E."/>
            <person name="Gao Y."/>
            <person name="Liu J."/>
            <person name="Shao H."/>
            <person name="Ye R."/>
            <person name="Li L."/>
            <person name="Wei W."/>
            <person name="Wang X."/>
            <person name="Wang C."/>
            <person name="Yang T."/>
            <person name="Huo Q."/>
            <person name="Li W."/>
            <person name="Guo W."/>
            <person name="Chen H."/>
            <person name="Zhou L."/>
            <person name="Ni X."/>
            <person name="Tian J."/>
            <person name="Zhou Y."/>
            <person name="Sheng Y."/>
            <person name="Liu T."/>
            <person name="Pan Y."/>
            <person name="Xia L."/>
            <person name="Li J."/>
            <person name="Zhao F."/>
            <person name="Cao W."/>
        </authorList>
    </citation>
    <scope>NUCLEOTIDE SEQUENCE</scope>
    <source>
        <strain evidence="1">Hyas-2018</strain>
    </source>
</reference>
<evidence type="ECO:0000313" key="1">
    <source>
        <dbReference type="EMBL" id="KAH6948657.1"/>
    </source>
</evidence>
<sequence length="104" mass="11165">MARCTACNVDLRAHVQYLKAHTTTAKHARNMRSRAASAGQTPLAKFVTSQSRAPSSSSSKEVKITELRLAAHIAVHSSIVTADHLTPLVPLPELSEPFWSSGSS</sequence>
<evidence type="ECO:0000313" key="2">
    <source>
        <dbReference type="Proteomes" id="UP000821845"/>
    </source>
</evidence>
<keyword evidence="2" id="KW-1185">Reference proteome</keyword>
<organism evidence="1 2">
    <name type="scientific">Hyalomma asiaticum</name>
    <name type="common">Tick</name>
    <dbReference type="NCBI Taxonomy" id="266040"/>
    <lineage>
        <taxon>Eukaryota</taxon>
        <taxon>Metazoa</taxon>
        <taxon>Ecdysozoa</taxon>
        <taxon>Arthropoda</taxon>
        <taxon>Chelicerata</taxon>
        <taxon>Arachnida</taxon>
        <taxon>Acari</taxon>
        <taxon>Parasitiformes</taxon>
        <taxon>Ixodida</taxon>
        <taxon>Ixodoidea</taxon>
        <taxon>Ixodidae</taxon>
        <taxon>Hyalomminae</taxon>
        <taxon>Hyalomma</taxon>
    </lineage>
</organism>
<dbReference type="EMBL" id="CM023481">
    <property type="protein sequence ID" value="KAH6948657.1"/>
    <property type="molecule type" value="Genomic_DNA"/>
</dbReference>
<name>A0ACB7TQN9_HYAAI</name>
<dbReference type="Proteomes" id="UP000821845">
    <property type="component" value="Chromosome 1"/>
</dbReference>
<gene>
    <name evidence="1" type="ORF">HPB50_025652</name>
</gene>